<protein>
    <submittedName>
        <fullName evidence="1">VanZ family protein</fullName>
    </submittedName>
</protein>
<evidence type="ECO:0000313" key="1">
    <source>
        <dbReference type="EMBL" id="TGN19695.1"/>
    </source>
</evidence>
<keyword evidence="2" id="KW-1185">Reference proteome</keyword>
<proteinExistence type="predicted"/>
<reference evidence="1" key="1">
    <citation type="journal article" date="2019" name="PLoS Negl. Trop. Dis.">
        <title>Revisiting the worldwide diversity of Leptospira species in the environment.</title>
        <authorList>
            <person name="Vincent A.T."/>
            <person name="Schiettekatte O."/>
            <person name="Bourhy P."/>
            <person name="Veyrier F.J."/>
            <person name="Picardeau M."/>
        </authorList>
    </citation>
    <scope>NUCLEOTIDE SEQUENCE [LARGE SCALE GENOMIC DNA]</scope>
    <source>
        <strain evidence="1">201300427</strain>
    </source>
</reference>
<accession>A0A4R9M1I6</accession>
<organism evidence="1 2">
    <name type="scientific">Leptospira idonii</name>
    <dbReference type="NCBI Taxonomy" id="1193500"/>
    <lineage>
        <taxon>Bacteria</taxon>
        <taxon>Pseudomonadati</taxon>
        <taxon>Spirochaetota</taxon>
        <taxon>Spirochaetia</taxon>
        <taxon>Leptospirales</taxon>
        <taxon>Leptospiraceae</taxon>
        <taxon>Leptospira</taxon>
    </lineage>
</organism>
<dbReference type="EMBL" id="RQHW01000028">
    <property type="protein sequence ID" value="TGN19695.1"/>
    <property type="molecule type" value="Genomic_DNA"/>
</dbReference>
<gene>
    <name evidence="1" type="ORF">EHS15_07915</name>
</gene>
<name>A0A4R9M1I6_9LEPT</name>
<comment type="caution">
    <text evidence="1">The sequence shown here is derived from an EMBL/GenBank/DDBJ whole genome shotgun (WGS) entry which is preliminary data.</text>
</comment>
<evidence type="ECO:0000313" key="2">
    <source>
        <dbReference type="Proteomes" id="UP000298058"/>
    </source>
</evidence>
<sequence length="149" mass="16649">MDEKKPFPFDPFADSLLGEKVLIAWLSLGKSETDLKTSLESNLNSKEFYFTPNAVKQTVMVRFPEQVRILIGSKDSVGLNRLFSDIISGKASGLGKPALDVALELLEWLLTGFEEDQILSVLLSSVFGKEFDVSFVEKVRAEYVKELRG</sequence>
<dbReference type="RefSeq" id="WP_135760011.1">
    <property type="nucleotide sequence ID" value="NZ_RQHW01000028.1"/>
</dbReference>
<dbReference type="Proteomes" id="UP000298058">
    <property type="component" value="Unassembled WGS sequence"/>
</dbReference>
<dbReference type="OrthoDB" id="345323at2"/>
<dbReference type="AlphaFoldDB" id="A0A4R9M1I6"/>